<dbReference type="Pfam" id="PF00497">
    <property type="entry name" value="SBP_bac_3"/>
    <property type="match status" value="1"/>
</dbReference>
<dbReference type="RefSeq" id="WP_200809588.1">
    <property type="nucleotide sequence ID" value="NZ_FWFS01000002.1"/>
</dbReference>
<evidence type="ECO:0000313" key="4">
    <source>
        <dbReference type="EMBL" id="SLN26473.1"/>
    </source>
</evidence>
<evidence type="ECO:0000256" key="2">
    <source>
        <dbReference type="SAM" id="SignalP"/>
    </source>
</evidence>
<dbReference type="PANTHER" id="PTHR35936:SF19">
    <property type="entry name" value="AMINO-ACID-BINDING PROTEIN YXEM-RELATED"/>
    <property type="match status" value="1"/>
</dbReference>
<feature type="domain" description="Solute-binding protein family 3/N-terminal" evidence="3">
    <location>
        <begin position="30"/>
        <end position="251"/>
    </location>
</feature>
<keyword evidence="5" id="KW-1185">Reference proteome</keyword>
<dbReference type="PANTHER" id="PTHR35936">
    <property type="entry name" value="MEMBRANE-BOUND LYTIC MUREIN TRANSGLYCOSYLASE F"/>
    <property type="match status" value="1"/>
</dbReference>
<feature type="chain" id="PRO_5012350885" evidence="2">
    <location>
        <begin position="23"/>
        <end position="283"/>
    </location>
</feature>
<dbReference type="AlphaFoldDB" id="A0A1Y5RVM2"/>
<evidence type="ECO:0000256" key="1">
    <source>
        <dbReference type="ARBA" id="ARBA00022729"/>
    </source>
</evidence>
<sequence length="283" mass="30035">MKNVTKSIICALALLAAPAAMAQSHDSAAPLKAAYDGGFAPFVFTGDDGNTTGFTYDLSIALAAQMGRPAFEPVDTPFSSIFAGLQADRYELIVAPVNGTEARAETMLFSEPYLSTESSVLTRKGEGVGSLEELTGKVIAVNNGSGADKEATEWAEEYGFSVERYNSQPDALRAVMSGRAYGTMADASASRYVAAQTPAVEVAFTIPVGLNVSFFFRKDDVAFRDEVELALECLKSDGTFAQIFEKWFGVLPPEGSASATIYPGFGAPGFEGYDETPHELTCG</sequence>
<keyword evidence="1 2" id="KW-0732">Signal</keyword>
<proteinExistence type="predicted"/>
<reference evidence="4 5" key="1">
    <citation type="submission" date="2017-03" db="EMBL/GenBank/DDBJ databases">
        <authorList>
            <person name="Afonso C.L."/>
            <person name="Miller P.J."/>
            <person name="Scott M.A."/>
            <person name="Spackman E."/>
            <person name="Goraichik I."/>
            <person name="Dimitrov K.M."/>
            <person name="Suarez D.L."/>
            <person name="Swayne D.E."/>
        </authorList>
    </citation>
    <scope>NUCLEOTIDE SEQUENCE [LARGE SCALE GENOMIC DNA]</scope>
    <source>
        <strain evidence="4 5">CECT 8620</strain>
    </source>
</reference>
<evidence type="ECO:0000259" key="3">
    <source>
        <dbReference type="SMART" id="SM00062"/>
    </source>
</evidence>
<gene>
    <name evidence="4" type="primary">artP</name>
    <name evidence="4" type="ORF">AQS8620_00790</name>
</gene>
<dbReference type="Gene3D" id="3.40.190.10">
    <property type="entry name" value="Periplasmic binding protein-like II"/>
    <property type="match status" value="2"/>
</dbReference>
<dbReference type="EMBL" id="FWFS01000002">
    <property type="protein sequence ID" value="SLN26473.1"/>
    <property type="molecule type" value="Genomic_DNA"/>
</dbReference>
<dbReference type="SMART" id="SM00062">
    <property type="entry name" value="PBPb"/>
    <property type="match status" value="1"/>
</dbReference>
<feature type="signal peptide" evidence="2">
    <location>
        <begin position="1"/>
        <end position="22"/>
    </location>
</feature>
<protein>
    <submittedName>
        <fullName evidence="4">Arginine-binding extracellular protein ArtP</fullName>
    </submittedName>
</protein>
<dbReference type="InterPro" id="IPR001638">
    <property type="entry name" value="Solute-binding_3/MltF_N"/>
</dbReference>
<dbReference type="Proteomes" id="UP000193862">
    <property type="component" value="Unassembled WGS sequence"/>
</dbReference>
<name>A0A1Y5RVM2_9RHOB</name>
<organism evidence="4 5">
    <name type="scientific">Aquimixticola soesokkakensis</name>
    <dbReference type="NCBI Taxonomy" id="1519096"/>
    <lineage>
        <taxon>Bacteria</taxon>
        <taxon>Pseudomonadati</taxon>
        <taxon>Pseudomonadota</taxon>
        <taxon>Alphaproteobacteria</taxon>
        <taxon>Rhodobacterales</taxon>
        <taxon>Paracoccaceae</taxon>
        <taxon>Aquimixticola</taxon>
    </lineage>
</organism>
<accession>A0A1Y5RVM2</accession>
<dbReference type="SUPFAM" id="SSF53850">
    <property type="entry name" value="Periplasmic binding protein-like II"/>
    <property type="match status" value="1"/>
</dbReference>
<evidence type="ECO:0000313" key="5">
    <source>
        <dbReference type="Proteomes" id="UP000193862"/>
    </source>
</evidence>